<accession>A0AAJ0BXU3</accession>
<comment type="caution">
    <text evidence="3">The sequence shown here is derived from an EMBL/GenBank/DDBJ whole genome shotgun (WGS) entry which is preliminary data.</text>
</comment>
<proteinExistence type="predicted"/>
<gene>
    <name evidence="3" type="ORF">QBC33DRAFT_101195</name>
</gene>
<feature type="compositionally biased region" description="Basic and acidic residues" evidence="1">
    <location>
        <begin position="64"/>
        <end position="77"/>
    </location>
</feature>
<evidence type="ECO:0000256" key="2">
    <source>
        <dbReference type="SAM" id="Phobius"/>
    </source>
</evidence>
<sequence length="118" mass="13827">MLKTCTSNFSIPSPLPWMPLRRVYPFRFLFPALMCTMQVTAIMSKLPCSIIIHRNPKRKKRNPRRAEKKHEYKHGTVHENNQSKCVPFGRHSLDLALSKPSLHTCRLYIGYILRPRVP</sequence>
<feature type="region of interest" description="Disordered" evidence="1">
    <location>
        <begin position="54"/>
        <end position="84"/>
    </location>
</feature>
<evidence type="ECO:0000256" key="1">
    <source>
        <dbReference type="SAM" id="MobiDB-lite"/>
    </source>
</evidence>
<evidence type="ECO:0000313" key="3">
    <source>
        <dbReference type="EMBL" id="KAK1766479.1"/>
    </source>
</evidence>
<evidence type="ECO:0000313" key="4">
    <source>
        <dbReference type="Proteomes" id="UP001244011"/>
    </source>
</evidence>
<dbReference type="EMBL" id="MU839011">
    <property type="protein sequence ID" value="KAK1766479.1"/>
    <property type="molecule type" value="Genomic_DNA"/>
</dbReference>
<dbReference type="Proteomes" id="UP001244011">
    <property type="component" value="Unassembled WGS sequence"/>
</dbReference>
<feature type="compositionally biased region" description="Basic residues" evidence="1">
    <location>
        <begin position="54"/>
        <end position="63"/>
    </location>
</feature>
<organism evidence="3 4">
    <name type="scientific">Phialemonium atrogriseum</name>
    <dbReference type="NCBI Taxonomy" id="1093897"/>
    <lineage>
        <taxon>Eukaryota</taxon>
        <taxon>Fungi</taxon>
        <taxon>Dikarya</taxon>
        <taxon>Ascomycota</taxon>
        <taxon>Pezizomycotina</taxon>
        <taxon>Sordariomycetes</taxon>
        <taxon>Sordariomycetidae</taxon>
        <taxon>Cephalothecales</taxon>
        <taxon>Cephalothecaceae</taxon>
        <taxon>Phialemonium</taxon>
    </lineage>
</organism>
<dbReference type="AlphaFoldDB" id="A0AAJ0BXU3"/>
<keyword evidence="4" id="KW-1185">Reference proteome</keyword>
<reference evidence="3" key="1">
    <citation type="submission" date="2023-06" db="EMBL/GenBank/DDBJ databases">
        <title>Genome-scale phylogeny and comparative genomics of the fungal order Sordariales.</title>
        <authorList>
            <consortium name="Lawrence Berkeley National Laboratory"/>
            <person name="Hensen N."/>
            <person name="Bonometti L."/>
            <person name="Westerberg I."/>
            <person name="Brannstrom I.O."/>
            <person name="Guillou S."/>
            <person name="Cros-Aarteil S."/>
            <person name="Calhoun S."/>
            <person name="Haridas S."/>
            <person name="Kuo A."/>
            <person name="Mondo S."/>
            <person name="Pangilinan J."/>
            <person name="Riley R."/>
            <person name="Labutti K."/>
            <person name="Andreopoulos B."/>
            <person name="Lipzen A."/>
            <person name="Chen C."/>
            <person name="Yanf M."/>
            <person name="Daum C."/>
            <person name="Ng V."/>
            <person name="Clum A."/>
            <person name="Steindorff A."/>
            <person name="Ohm R."/>
            <person name="Martin F."/>
            <person name="Silar P."/>
            <person name="Natvig D."/>
            <person name="Lalanne C."/>
            <person name="Gautier V."/>
            <person name="Ament-Velasquez S.L."/>
            <person name="Kruys A."/>
            <person name="Hutchinson M.I."/>
            <person name="Powell A.J."/>
            <person name="Barry K."/>
            <person name="Miller A.N."/>
            <person name="Grigoriev I.V."/>
            <person name="Debuchy R."/>
            <person name="Gladieux P."/>
            <person name="Thoren M.H."/>
            <person name="Johannesson H."/>
        </authorList>
    </citation>
    <scope>NUCLEOTIDE SEQUENCE</scope>
    <source>
        <strain evidence="3">8032-3</strain>
    </source>
</reference>
<keyword evidence="2" id="KW-1133">Transmembrane helix</keyword>
<feature type="transmembrane region" description="Helical" evidence="2">
    <location>
        <begin position="28"/>
        <end position="52"/>
    </location>
</feature>
<name>A0AAJ0BXU3_9PEZI</name>
<keyword evidence="2" id="KW-0812">Transmembrane</keyword>
<dbReference type="GeneID" id="85305031"/>
<keyword evidence="2" id="KW-0472">Membrane</keyword>
<dbReference type="RefSeq" id="XP_060282692.1">
    <property type="nucleotide sequence ID" value="XM_060421844.1"/>
</dbReference>
<protein>
    <submittedName>
        <fullName evidence="3">Uncharacterized protein</fullName>
    </submittedName>
</protein>